<feature type="region of interest" description="Disordered" evidence="7">
    <location>
        <begin position="1"/>
        <end position="21"/>
    </location>
</feature>
<dbReference type="GO" id="GO:0006535">
    <property type="term" value="P:cysteine biosynthetic process from serine"/>
    <property type="evidence" value="ECO:0007669"/>
    <property type="project" value="InterPro"/>
</dbReference>
<comment type="similarity">
    <text evidence="2">Belongs to the transferase hexapeptide repeat family.</text>
</comment>
<keyword evidence="5" id="KW-0808">Transferase</keyword>
<feature type="compositionally biased region" description="Polar residues" evidence="7">
    <location>
        <begin position="39"/>
        <end position="49"/>
    </location>
</feature>
<comment type="caution">
    <text evidence="9">The sequence shown here is derived from an EMBL/GenBank/DDBJ whole genome shotgun (WGS) entry which is preliminary data.</text>
</comment>
<evidence type="ECO:0000256" key="2">
    <source>
        <dbReference type="ARBA" id="ARBA00007274"/>
    </source>
</evidence>
<protein>
    <recommendedName>
        <fullName evidence="3">serine O-acetyltransferase</fullName>
        <ecNumber evidence="3">2.3.1.30</ecNumber>
    </recommendedName>
</protein>
<name>A0AAW1NV16_9CHLO</name>
<dbReference type="InterPro" id="IPR011004">
    <property type="entry name" value="Trimer_LpxA-like_sf"/>
</dbReference>
<dbReference type="Proteomes" id="UP001465755">
    <property type="component" value="Unassembled WGS sequence"/>
</dbReference>
<evidence type="ECO:0000259" key="8">
    <source>
        <dbReference type="SMART" id="SM00971"/>
    </source>
</evidence>
<evidence type="ECO:0000256" key="5">
    <source>
        <dbReference type="ARBA" id="ARBA00022679"/>
    </source>
</evidence>
<dbReference type="PANTHER" id="PTHR42811">
    <property type="entry name" value="SERINE ACETYLTRANSFERASE"/>
    <property type="match status" value="1"/>
</dbReference>
<keyword evidence="10" id="KW-1185">Reference proteome</keyword>
<accession>A0AAW1NV16</accession>
<evidence type="ECO:0000313" key="10">
    <source>
        <dbReference type="Proteomes" id="UP001465755"/>
    </source>
</evidence>
<organism evidence="9 10">
    <name type="scientific">Symbiochloris irregularis</name>
    <dbReference type="NCBI Taxonomy" id="706552"/>
    <lineage>
        <taxon>Eukaryota</taxon>
        <taxon>Viridiplantae</taxon>
        <taxon>Chlorophyta</taxon>
        <taxon>core chlorophytes</taxon>
        <taxon>Trebouxiophyceae</taxon>
        <taxon>Trebouxiales</taxon>
        <taxon>Trebouxiaceae</taxon>
        <taxon>Symbiochloris</taxon>
    </lineage>
</organism>
<evidence type="ECO:0000256" key="6">
    <source>
        <dbReference type="ARBA" id="ARBA00023315"/>
    </source>
</evidence>
<dbReference type="EC" id="2.3.1.30" evidence="3"/>
<evidence type="ECO:0000256" key="7">
    <source>
        <dbReference type="SAM" id="MobiDB-lite"/>
    </source>
</evidence>
<dbReference type="SMART" id="SM00971">
    <property type="entry name" value="SATase_N"/>
    <property type="match status" value="1"/>
</dbReference>
<dbReference type="Gene3D" id="1.10.3130.10">
    <property type="entry name" value="serine acetyltransferase, domain 1"/>
    <property type="match status" value="1"/>
</dbReference>
<comment type="pathway">
    <text evidence="1">Amino-acid biosynthesis; L-cysteine biosynthesis; L-cysteine from L-serine: step 1/2.</text>
</comment>
<proteinExistence type="inferred from homology"/>
<evidence type="ECO:0000256" key="3">
    <source>
        <dbReference type="ARBA" id="ARBA00013266"/>
    </source>
</evidence>
<evidence type="ECO:0000313" key="9">
    <source>
        <dbReference type="EMBL" id="KAK9798494.1"/>
    </source>
</evidence>
<dbReference type="InterPro" id="IPR005881">
    <property type="entry name" value="Ser_O-AcTrfase"/>
</dbReference>
<evidence type="ECO:0000256" key="1">
    <source>
        <dbReference type="ARBA" id="ARBA00004876"/>
    </source>
</evidence>
<dbReference type="GO" id="GO:0005737">
    <property type="term" value="C:cytoplasm"/>
    <property type="evidence" value="ECO:0007669"/>
    <property type="project" value="InterPro"/>
</dbReference>
<reference evidence="9 10" key="1">
    <citation type="journal article" date="2024" name="Nat. Commun.">
        <title>Phylogenomics reveals the evolutionary origins of lichenization in chlorophyte algae.</title>
        <authorList>
            <person name="Puginier C."/>
            <person name="Libourel C."/>
            <person name="Otte J."/>
            <person name="Skaloud P."/>
            <person name="Haon M."/>
            <person name="Grisel S."/>
            <person name="Petersen M."/>
            <person name="Berrin J.G."/>
            <person name="Delaux P.M."/>
            <person name="Dal Grande F."/>
            <person name="Keller J."/>
        </authorList>
    </citation>
    <scope>NUCLEOTIDE SEQUENCE [LARGE SCALE GENOMIC DNA]</scope>
    <source>
        <strain evidence="9 10">SAG 2036</strain>
    </source>
</reference>
<dbReference type="InterPro" id="IPR045304">
    <property type="entry name" value="LbH_SAT"/>
</dbReference>
<feature type="domain" description="Serine acetyltransferase N-terminal" evidence="8">
    <location>
        <begin position="118"/>
        <end position="222"/>
    </location>
</feature>
<dbReference type="PROSITE" id="PS00101">
    <property type="entry name" value="HEXAPEP_TRANSFERASES"/>
    <property type="match status" value="1"/>
</dbReference>
<keyword evidence="6" id="KW-0012">Acyltransferase</keyword>
<keyword evidence="4" id="KW-0028">Amino-acid biosynthesis</keyword>
<dbReference type="SUPFAM" id="SSF51161">
    <property type="entry name" value="Trimeric LpxA-like enzymes"/>
    <property type="match status" value="1"/>
</dbReference>
<dbReference type="NCBIfam" id="TIGR01172">
    <property type="entry name" value="cysE"/>
    <property type="match status" value="1"/>
</dbReference>
<dbReference type="FunFam" id="2.160.10.10:FF:000002">
    <property type="entry name" value="Serine acetyltransferase"/>
    <property type="match status" value="1"/>
</dbReference>
<feature type="region of interest" description="Disordered" evidence="7">
    <location>
        <begin position="84"/>
        <end position="107"/>
    </location>
</feature>
<dbReference type="GO" id="GO:0009001">
    <property type="term" value="F:serine O-acetyltransferase activity"/>
    <property type="evidence" value="ECO:0007669"/>
    <property type="project" value="UniProtKB-EC"/>
</dbReference>
<evidence type="ECO:0000256" key="4">
    <source>
        <dbReference type="ARBA" id="ARBA00022605"/>
    </source>
</evidence>
<dbReference type="InterPro" id="IPR018357">
    <property type="entry name" value="Hexapep_transf_CS"/>
</dbReference>
<gene>
    <name evidence="9" type="ORF">WJX73_001000</name>
</gene>
<dbReference type="EMBL" id="JALJOQ010000098">
    <property type="protein sequence ID" value="KAK9798494.1"/>
    <property type="molecule type" value="Genomic_DNA"/>
</dbReference>
<feature type="compositionally biased region" description="Polar residues" evidence="7">
    <location>
        <begin position="1"/>
        <end position="18"/>
    </location>
</feature>
<dbReference type="InterPro" id="IPR010493">
    <property type="entry name" value="Ser_AcTrfase_N"/>
</dbReference>
<sequence length="377" mass="40561">MQLAGQGSVQHTASTRSTGAPMILSRSTLAAARAAPSTQTHAVSRTATATAGPRTNDRLVAEGQDIAVLNSNPAGSLSLYRQLTSDEDDERDTGAREQPWLPSQGWRRLPHHLQGDELWAKIRNEARRDAEQEGALASFLHSSILAHNSLNRSLAVLLANKLSSQTLPSTQLMRLITEAQEDDPDIMESAIADLQAVYERDPACERYTTCLLYYKGFQALQCYRVAHWLWKKGRKSLAILLQSRVSETMQVDVHPGAQIGRGVLIDHATGVVIGETAVVGDNVSMLHHVTLGGSGTGTGTRHPHVDHGVLLGAGVCVLGPVLVGAGSKVGAGSVVVTDLPCHCVAVGVPARIIRQNCPREPSMDMDHVQDFVFDYVI</sequence>
<dbReference type="InterPro" id="IPR053376">
    <property type="entry name" value="Serine_acetyltransferase"/>
</dbReference>
<dbReference type="CDD" id="cd03354">
    <property type="entry name" value="LbH_SAT"/>
    <property type="match status" value="1"/>
</dbReference>
<dbReference type="Gene3D" id="2.160.10.10">
    <property type="entry name" value="Hexapeptide repeat proteins"/>
    <property type="match status" value="1"/>
</dbReference>
<dbReference type="Pfam" id="PF06426">
    <property type="entry name" value="SATase_N"/>
    <property type="match status" value="1"/>
</dbReference>
<dbReference type="AlphaFoldDB" id="A0AAW1NV16"/>
<dbReference type="NCBIfam" id="NF041874">
    <property type="entry name" value="EPS_EpsC"/>
    <property type="match status" value="1"/>
</dbReference>
<feature type="region of interest" description="Disordered" evidence="7">
    <location>
        <begin position="33"/>
        <end position="57"/>
    </location>
</feature>
<dbReference type="InterPro" id="IPR042122">
    <property type="entry name" value="Ser_AcTrfase_N_sf"/>
</dbReference>